<keyword evidence="4 12" id="KW-0479">Metal-binding</keyword>
<dbReference type="FunFam" id="1.10.10.10:FF:000655">
    <property type="entry name" value="Type 2 DNA topoisomerase 6 subunit A"/>
    <property type="match status" value="1"/>
</dbReference>
<dbReference type="KEGG" id="tpaf:A3L08_07340"/>
<keyword evidence="10 12" id="KW-0413">Isomerase</keyword>
<evidence type="ECO:0000256" key="1">
    <source>
        <dbReference type="ARBA" id="ARBA00000185"/>
    </source>
</evidence>
<dbReference type="GO" id="GO:0006260">
    <property type="term" value="P:DNA replication"/>
    <property type="evidence" value="ECO:0007669"/>
    <property type="project" value="UniProtKB-UniRule"/>
</dbReference>
<dbReference type="PROSITE" id="PS52041">
    <property type="entry name" value="TOPO_IIB"/>
    <property type="match status" value="1"/>
</dbReference>
<evidence type="ECO:0000259" key="14">
    <source>
        <dbReference type="Pfam" id="PF04406"/>
    </source>
</evidence>
<dbReference type="Proteomes" id="UP000197418">
    <property type="component" value="Chromosome"/>
</dbReference>
<comment type="subunit">
    <text evidence="11 12">Homodimer. Heterotetramer of two Top6A and two Top6B chains.</text>
</comment>
<feature type="domain" description="Type II DNA topoisomerase VI subunit A all-beta" evidence="15">
    <location>
        <begin position="159"/>
        <end position="195"/>
    </location>
</feature>
<name>A0A218P8Q2_9EURY</name>
<dbReference type="OrthoDB" id="5866at2157"/>
<keyword evidence="6 12" id="KW-0067">ATP-binding</keyword>
<dbReference type="GO" id="GO:0000287">
    <property type="term" value="F:magnesium ion binding"/>
    <property type="evidence" value="ECO:0007669"/>
    <property type="project" value="UniProtKB-UniRule"/>
</dbReference>
<keyword evidence="5 12" id="KW-0547">Nucleotide-binding</keyword>
<dbReference type="InterPro" id="IPR036078">
    <property type="entry name" value="Spo11/TopoVI_A_sf"/>
</dbReference>
<evidence type="ECO:0000256" key="11">
    <source>
        <dbReference type="ARBA" id="ARBA00063696"/>
    </source>
</evidence>
<dbReference type="EMBL" id="CP015102">
    <property type="protein sequence ID" value="ASJ07148.1"/>
    <property type="molecule type" value="Genomic_DNA"/>
</dbReference>
<reference evidence="17 18" key="1">
    <citation type="submission" date="2016-04" db="EMBL/GenBank/DDBJ databases">
        <title>Complete genome sequence of Thermococcus pacificus type strain P4.</title>
        <authorList>
            <person name="Oger P.M."/>
        </authorList>
    </citation>
    <scope>NUCLEOTIDE SEQUENCE [LARGE SCALE GENOMIC DNA]</scope>
    <source>
        <strain evidence="17 18">P-4</strain>
    </source>
</reference>
<keyword evidence="8 12" id="KW-0799">Topoisomerase</keyword>
<dbReference type="NCBIfam" id="NF003333">
    <property type="entry name" value="PRK04342.1-2"/>
    <property type="match status" value="1"/>
</dbReference>
<accession>A0A218P8Q2</accession>
<evidence type="ECO:0000256" key="5">
    <source>
        <dbReference type="ARBA" id="ARBA00022741"/>
    </source>
</evidence>
<evidence type="ECO:0000256" key="9">
    <source>
        <dbReference type="ARBA" id="ARBA00023125"/>
    </source>
</evidence>
<dbReference type="InterPro" id="IPR034136">
    <property type="entry name" value="TOPRIM_Topo6A/Spo11"/>
</dbReference>
<evidence type="ECO:0000259" key="15">
    <source>
        <dbReference type="Pfam" id="PF20768"/>
    </source>
</evidence>
<gene>
    <name evidence="12" type="primary">top6A</name>
    <name evidence="17" type="ORF">A3L08_07340</name>
</gene>
<evidence type="ECO:0000256" key="2">
    <source>
        <dbReference type="ARBA" id="ARBA00001946"/>
    </source>
</evidence>
<evidence type="ECO:0000259" key="16">
    <source>
        <dbReference type="Pfam" id="PF21180"/>
    </source>
</evidence>
<evidence type="ECO:0000313" key="17">
    <source>
        <dbReference type="EMBL" id="ASJ07148.1"/>
    </source>
</evidence>
<keyword evidence="18" id="KW-1185">Reference proteome</keyword>
<evidence type="ECO:0000313" key="18">
    <source>
        <dbReference type="Proteomes" id="UP000197418"/>
    </source>
</evidence>
<comment type="catalytic activity">
    <reaction evidence="1 12 13">
        <text>ATP-dependent breakage, passage and rejoining of double-stranded DNA.</text>
        <dbReference type="EC" id="5.6.2.2"/>
    </reaction>
</comment>
<evidence type="ECO:0000256" key="12">
    <source>
        <dbReference type="HAMAP-Rule" id="MF_00132"/>
    </source>
</evidence>
<dbReference type="PANTHER" id="PTHR10848:SF0">
    <property type="entry name" value="MEIOTIC RECOMBINATION PROTEIN SPO11"/>
    <property type="match status" value="1"/>
</dbReference>
<dbReference type="GO" id="GO:0005524">
    <property type="term" value="F:ATP binding"/>
    <property type="evidence" value="ECO:0007669"/>
    <property type="project" value="UniProtKB-KW"/>
</dbReference>
<evidence type="ECO:0000256" key="13">
    <source>
        <dbReference type="PROSITE-ProRule" id="PRU01385"/>
    </source>
</evidence>
<evidence type="ECO:0000256" key="8">
    <source>
        <dbReference type="ARBA" id="ARBA00023029"/>
    </source>
</evidence>
<proteinExistence type="inferred from homology"/>
<evidence type="ECO:0000256" key="4">
    <source>
        <dbReference type="ARBA" id="ARBA00022723"/>
    </source>
</evidence>
<dbReference type="InterPro" id="IPR002815">
    <property type="entry name" value="Spo11/TopoVI_A"/>
</dbReference>
<feature type="active site" description="O-(5'-phospho-DNA)-tyrosine intermediate" evidence="12 13">
    <location>
        <position position="112"/>
    </location>
</feature>
<comment type="similarity">
    <text evidence="3 12 13">Belongs to the TOP6A family.</text>
</comment>
<feature type="binding site" evidence="12">
    <location>
        <position position="258"/>
    </location>
    <ligand>
        <name>Mg(2+)</name>
        <dbReference type="ChEBI" id="CHEBI:18420"/>
    </ligand>
</feature>
<dbReference type="Gene3D" id="3.40.1360.10">
    <property type="match status" value="1"/>
</dbReference>
<dbReference type="InterPro" id="IPR004085">
    <property type="entry name" value="TopoVI_A"/>
</dbReference>
<feature type="domain" description="Topoisomerase 6 subunit A/Spo11 TOPRIM" evidence="16">
    <location>
        <begin position="201"/>
        <end position="379"/>
    </location>
</feature>
<dbReference type="Pfam" id="PF20768">
    <property type="entry name" value="Topo_VI_alpha"/>
    <property type="match status" value="1"/>
</dbReference>
<evidence type="ECO:0000256" key="7">
    <source>
        <dbReference type="ARBA" id="ARBA00022842"/>
    </source>
</evidence>
<feature type="domain" description="Spo11/DNA topoisomerase VI subunit A N-terminal" evidence="14">
    <location>
        <begin position="83"/>
        <end position="151"/>
    </location>
</feature>
<dbReference type="PRINTS" id="PR01550">
    <property type="entry name" value="TOP6AFAMILY"/>
</dbReference>
<dbReference type="PANTHER" id="PTHR10848">
    <property type="entry name" value="MEIOTIC RECOMBINATION PROTEIN SPO11"/>
    <property type="match status" value="1"/>
</dbReference>
<dbReference type="InterPro" id="IPR049333">
    <property type="entry name" value="Topo_VI_alpha"/>
</dbReference>
<sequence length="386" mass="44662">MPKRKAIHREKPKEKFSYDPKRVLSRLEEYGRQILEDIKSGKNPHFDIPMRGLSNVYFDEKRRVIRMGDKLSRRYFLNVAHARKFMQTLLIMAYVKRLVSENKHASLREAYYANKHTIPGTRENTFEDQSESDPIIEDLERMMGVLREEMHLTADRRGYIYGDIVIRDGEDEFNASRLGSGGWAVPGTVEHIQFPEINVDYALVVETAAMADRLIEEKFPKKENALIIATQGQASRGVRRLIHRLHYEEGVPIIVFTDGDPYGWYIYSTIKQGSINLAYLSDKLATPEAKFVGMTMDDIKRYGLENVTEKLKGIPPNKKGGPTGDYKRIIEEMNYPWFQNKEWQRQLKMALKMGVRIEQQALANKSLEFVAKEYLPGKINNGELLP</sequence>
<dbReference type="HAMAP" id="MF_00132">
    <property type="entry name" value="Top6A"/>
    <property type="match status" value="1"/>
</dbReference>
<dbReference type="EC" id="5.6.2.2" evidence="12"/>
<dbReference type="PRINTS" id="PR01552">
    <property type="entry name" value="TPISMRASE6A"/>
</dbReference>
<dbReference type="GO" id="GO:0003918">
    <property type="term" value="F:DNA topoisomerase type II (double strand cut, ATP-hydrolyzing) activity"/>
    <property type="evidence" value="ECO:0007669"/>
    <property type="project" value="UniProtKB-UniRule"/>
</dbReference>
<dbReference type="SUPFAM" id="SSF56726">
    <property type="entry name" value="DNA topoisomerase IV, alpha subunit"/>
    <property type="match status" value="1"/>
</dbReference>
<dbReference type="InterPro" id="IPR013049">
    <property type="entry name" value="Spo11/TopoVI_A_N"/>
</dbReference>
<dbReference type="AlphaFoldDB" id="A0A218P8Q2"/>
<dbReference type="GO" id="GO:0003677">
    <property type="term" value="F:DNA binding"/>
    <property type="evidence" value="ECO:0007669"/>
    <property type="project" value="UniProtKB-UniRule"/>
</dbReference>
<comment type="function">
    <text evidence="12">Relaxes both positive and negative superturns and exhibits a strong decatenase activity.</text>
</comment>
<comment type="cofactor">
    <cofactor evidence="2 12">
        <name>Mg(2+)</name>
        <dbReference type="ChEBI" id="CHEBI:18420"/>
    </cofactor>
</comment>
<dbReference type="Pfam" id="PF04406">
    <property type="entry name" value="TP6A_N"/>
    <property type="match status" value="1"/>
</dbReference>
<keyword evidence="9 12" id="KW-0238">DNA-binding</keyword>
<dbReference type="GO" id="GO:0006265">
    <property type="term" value="P:DNA topological change"/>
    <property type="evidence" value="ECO:0007669"/>
    <property type="project" value="UniProtKB-UniRule"/>
</dbReference>
<evidence type="ECO:0000256" key="10">
    <source>
        <dbReference type="ARBA" id="ARBA00023235"/>
    </source>
</evidence>
<dbReference type="Pfam" id="PF21180">
    <property type="entry name" value="TOP6A-Spo11_Toprim"/>
    <property type="match status" value="1"/>
</dbReference>
<keyword evidence="7 12" id="KW-0460">Magnesium</keyword>
<dbReference type="Gene3D" id="1.10.10.10">
    <property type="entry name" value="Winged helix-like DNA-binding domain superfamily/Winged helix DNA-binding domain"/>
    <property type="match status" value="1"/>
</dbReference>
<organism evidence="17 18">
    <name type="scientific">Thermococcus pacificus</name>
    <dbReference type="NCBI Taxonomy" id="71998"/>
    <lineage>
        <taxon>Archaea</taxon>
        <taxon>Methanobacteriati</taxon>
        <taxon>Methanobacteriota</taxon>
        <taxon>Thermococci</taxon>
        <taxon>Thermococcales</taxon>
        <taxon>Thermococcaceae</taxon>
        <taxon>Thermococcus</taxon>
    </lineage>
</organism>
<dbReference type="GeneID" id="33316071"/>
<feature type="binding site" evidence="12">
    <location>
        <position position="206"/>
    </location>
    <ligand>
        <name>Mg(2+)</name>
        <dbReference type="ChEBI" id="CHEBI:18420"/>
    </ligand>
</feature>
<dbReference type="RefSeq" id="WP_088854400.1">
    <property type="nucleotide sequence ID" value="NZ_CP015102.1"/>
</dbReference>
<evidence type="ECO:0000256" key="3">
    <source>
        <dbReference type="ARBA" id="ARBA00006559"/>
    </source>
</evidence>
<protein>
    <recommendedName>
        <fullName evidence="12">Type 2 DNA topoisomerase 6 subunit A</fullName>
        <ecNumber evidence="12">5.6.2.2</ecNumber>
    </recommendedName>
    <alternativeName>
        <fullName evidence="12">Type II DNA topoisomerase VI subunit A</fullName>
    </alternativeName>
</protein>
<dbReference type="CDD" id="cd00223">
    <property type="entry name" value="TOPRIM_TopoIIB_SPO"/>
    <property type="match status" value="1"/>
</dbReference>
<evidence type="ECO:0000256" key="6">
    <source>
        <dbReference type="ARBA" id="ARBA00022840"/>
    </source>
</evidence>
<dbReference type="InterPro" id="IPR036388">
    <property type="entry name" value="WH-like_DNA-bd_sf"/>
</dbReference>
<dbReference type="GO" id="GO:0005694">
    <property type="term" value="C:chromosome"/>
    <property type="evidence" value="ECO:0007669"/>
    <property type="project" value="InterPro"/>
</dbReference>
<dbReference type="FunFam" id="3.40.1360.10:FF:000011">
    <property type="entry name" value="Type 2 DNA topoisomerase 6 subunit A"/>
    <property type="match status" value="1"/>
</dbReference>